<dbReference type="AlphaFoldDB" id="A0A7M2WU02"/>
<proteinExistence type="predicted"/>
<accession>A0A7M2WU02</accession>
<dbReference type="Proteomes" id="UP000593765">
    <property type="component" value="Chromosome"/>
</dbReference>
<protein>
    <submittedName>
        <fullName evidence="1">Uncharacterized protein</fullName>
    </submittedName>
</protein>
<sequence>MVLTTVSHLNNFVFNLTPQNAAGQTDTRGVTGYHKFYDQAEGWRSASDLAVGYMLRGRTLEIPAIHRPAPNNCRQGRRYCPLNVTSGT</sequence>
<reference evidence="1 2" key="1">
    <citation type="submission" date="2020-10" db="EMBL/GenBank/DDBJ databases">
        <title>Wide distribution of Phycisphaera-like planctomycetes from WD2101 soil group in peatlands and genome analysis of the first cultivated representative.</title>
        <authorList>
            <person name="Dedysh S.N."/>
            <person name="Beletsky A.V."/>
            <person name="Ivanova A."/>
            <person name="Kulichevskaya I.S."/>
            <person name="Suzina N.E."/>
            <person name="Philippov D.A."/>
            <person name="Rakitin A.L."/>
            <person name="Mardanov A.V."/>
            <person name="Ravin N.V."/>
        </authorList>
    </citation>
    <scope>NUCLEOTIDE SEQUENCE [LARGE SCALE GENOMIC DNA]</scope>
    <source>
        <strain evidence="1 2">M1803</strain>
    </source>
</reference>
<dbReference type="KEGG" id="hbs:IPV69_18770"/>
<evidence type="ECO:0000313" key="2">
    <source>
        <dbReference type="Proteomes" id="UP000593765"/>
    </source>
</evidence>
<name>A0A7M2WU02_9BACT</name>
<gene>
    <name evidence="1" type="ORF">IPV69_18770</name>
</gene>
<dbReference type="RefSeq" id="WP_206291256.1">
    <property type="nucleotide sequence ID" value="NZ_CP063458.1"/>
</dbReference>
<organism evidence="1 2">
    <name type="scientific">Humisphaera borealis</name>
    <dbReference type="NCBI Taxonomy" id="2807512"/>
    <lineage>
        <taxon>Bacteria</taxon>
        <taxon>Pseudomonadati</taxon>
        <taxon>Planctomycetota</taxon>
        <taxon>Phycisphaerae</taxon>
        <taxon>Tepidisphaerales</taxon>
        <taxon>Tepidisphaeraceae</taxon>
        <taxon>Humisphaera</taxon>
    </lineage>
</organism>
<evidence type="ECO:0000313" key="1">
    <source>
        <dbReference type="EMBL" id="QOV88281.1"/>
    </source>
</evidence>
<keyword evidence="2" id="KW-1185">Reference proteome</keyword>
<dbReference type="EMBL" id="CP063458">
    <property type="protein sequence ID" value="QOV88281.1"/>
    <property type="molecule type" value="Genomic_DNA"/>
</dbReference>